<evidence type="ECO:0000256" key="1">
    <source>
        <dbReference type="SAM" id="MobiDB-lite"/>
    </source>
</evidence>
<dbReference type="EMBL" id="UINC01006931">
    <property type="protein sequence ID" value="SVA30472.1"/>
    <property type="molecule type" value="Genomic_DNA"/>
</dbReference>
<evidence type="ECO:0000313" key="2">
    <source>
        <dbReference type="EMBL" id="SVA30472.1"/>
    </source>
</evidence>
<proteinExistence type="predicted"/>
<protein>
    <submittedName>
        <fullName evidence="2">Uncharacterized protein</fullName>
    </submittedName>
</protein>
<accession>A0A381UQN0</accession>
<feature type="region of interest" description="Disordered" evidence="1">
    <location>
        <begin position="50"/>
        <end position="71"/>
    </location>
</feature>
<name>A0A381UQN0_9ZZZZ</name>
<dbReference type="AlphaFoldDB" id="A0A381UQN0"/>
<reference evidence="2" key="1">
    <citation type="submission" date="2018-05" db="EMBL/GenBank/DDBJ databases">
        <authorList>
            <person name="Lanie J.A."/>
            <person name="Ng W.-L."/>
            <person name="Kazmierczak K.M."/>
            <person name="Andrzejewski T.M."/>
            <person name="Davidsen T.M."/>
            <person name="Wayne K.J."/>
            <person name="Tettelin H."/>
            <person name="Glass J.I."/>
            <person name="Rusch D."/>
            <person name="Podicherti R."/>
            <person name="Tsui H.-C.T."/>
            <person name="Winkler M.E."/>
        </authorList>
    </citation>
    <scope>NUCLEOTIDE SEQUENCE</scope>
</reference>
<sequence>MARNETNKLLEMIEEGILDPKEVVIMCVKYMSEDDVADMMDSNELSDRFHPADLEYDDGMDGDHDSAMASAGMGTDEDYGYYGEEY</sequence>
<gene>
    <name evidence="2" type="ORF">METZ01_LOCUS83326</name>
</gene>
<organism evidence="2">
    <name type="scientific">marine metagenome</name>
    <dbReference type="NCBI Taxonomy" id="408172"/>
    <lineage>
        <taxon>unclassified sequences</taxon>
        <taxon>metagenomes</taxon>
        <taxon>ecological metagenomes</taxon>
    </lineage>
</organism>